<dbReference type="Proteomes" id="UP000189580">
    <property type="component" value="Chromosome b"/>
</dbReference>
<feature type="region of interest" description="Disordered" evidence="4">
    <location>
        <begin position="599"/>
        <end position="630"/>
    </location>
</feature>
<dbReference type="RefSeq" id="XP_018737472.1">
    <property type="nucleotide sequence ID" value="XM_018879568.1"/>
</dbReference>
<evidence type="ECO:0000256" key="3">
    <source>
        <dbReference type="PROSITE-ProRule" id="PRU00176"/>
    </source>
</evidence>
<dbReference type="PANTHER" id="PTHR14089:SF8">
    <property type="entry name" value="RNA-BINDING PROTEIN MRN1"/>
    <property type="match status" value="1"/>
</dbReference>
<dbReference type="AlphaFoldDB" id="A0A167F9J2"/>
<feature type="region of interest" description="Disordered" evidence="4">
    <location>
        <begin position="697"/>
        <end position="752"/>
    </location>
</feature>
<accession>A0A167F9J2</accession>
<dbReference type="GO" id="GO:0010494">
    <property type="term" value="C:cytoplasmic stress granule"/>
    <property type="evidence" value="ECO:0007669"/>
    <property type="project" value="TreeGrafter"/>
</dbReference>
<organism evidence="6 7">
    <name type="scientific">Sugiyamaella lignohabitans</name>
    <dbReference type="NCBI Taxonomy" id="796027"/>
    <lineage>
        <taxon>Eukaryota</taxon>
        <taxon>Fungi</taxon>
        <taxon>Dikarya</taxon>
        <taxon>Ascomycota</taxon>
        <taxon>Saccharomycotina</taxon>
        <taxon>Dipodascomycetes</taxon>
        <taxon>Dipodascales</taxon>
        <taxon>Trichomonascaceae</taxon>
        <taxon>Sugiyamaella</taxon>
    </lineage>
</organism>
<dbReference type="InterPro" id="IPR039171">
    <property type="entry name" value="Cwc2/Slt11"/>
</dbReference>
<dbReference type="GO" id="GO:0051252">
    <property type="term" value="P:regulation of RNA metabolic process"/>
    <property type="evidence" value="ECO:0007669"/>
    <property type="project" value="UniProtKB-ARBA"/>
</dbReference>
<keyword evidence="1" id="KW-0677">Repeat</keyword>
<dbReference type="EMBL" id="CP014503">
    <property type="protein sequence ID" value="ANB14995.1"/>
    <property type="molecule type" value="Genomic_DNA"/>
</dbReference>
<dbReference type="InterPro" id="IPR035979">
    <property type="entry name" value="RBD_domain_sf"/>
</dbReference>
<evidence type="ECO:0000256" key="1">
    <source>
        <dbReference type="ARBA" id="ARBA00022737"/>
    </source>
</evidence>
<feature type="compositionally biased region" description="Low complexity" evidence="4">
    <location>
        <begin position="1"/>
        <end position="61"/>
    </location>
</feature>
<dbReference type="GO" id="GO:0010468">
    <property type="term" value="P:regulation of gene expression"/>
    <property type="evidence" value="ECO:0007669"/>
    <property type="project" value="UniProtKB-ARBA"/>
</dbReference>
<feature type="domain" description="RRM" evidence="5">
    <location>
        <begin position="197"/>
        <end position="270"/>
    </location>
</feature>
<evidence type="ECO:0000256" key="4">
    <source>
        <dbReference type="SAM" id="MobiDB-lite"/>
    </source>
</evidence>
<dbReference type="InterPro" id="IPR000504">
    <property type="entry name" value="RRM_dom"/>
</dbReference>
<sequence>MMPSSSYSASNADAGASSATVASSTTNTTANASTTSTTSNTTPSVTAAAAATAESSANPSADTSVTTSSEGESAEPDALNENASSSHSSSSINMTASAANSVPYSPMAQYDLPFTPMLPSQLLFGSPFQPGTPAIGQFGSFSAANPVSPAAAALAAANGMNSKSPSSPSSVAAAAAAANYLQQQYYSSQIDLENHSRTIYLGNVPVDATAEQILNHVRSGVVENIKIIPEKTCAFVSFLDHSSAAHFHADAVLKKLSINGQDIKIGWGRSSPVPSAVSLAVAHDGASRNVYLGNLPDDITEHDIYNAVSKFGPIDTIKLIREKNIGFVHFLSIATATKVVAQLPQVPEWSNRKVFYGKDRCAYISKTQQQNAAQYLGIASGFEHVLANVDREVLSNALAQQSAAAVAVATTAGGANNIGNRTIYLGNVHPETTIEEICNVVRGGLLHNIRYIPERHICFVTFIDPTAAAQFFAMANIQGLSIHNRRLKVGWGKHSGPLMSAISLAVTAGASRNVYIGNIDDNWPEAKLRKDFSEFGEIEQINFLPEKSCAFVNFTDITNAIKAIEGIKEKDEYKQFKINFGKDRCGNSPRVPNQQAAAAAAAVSTNGEARDGTSGDASSPPAGSDQDRVSPSILATSSRSQALAQYLSQAQHEQYMYAAAMAAAVDQARYQQHHLHHQLYSNGRDYYFSHGKNYYGDVSDEGDNENDGEISNDEADESKATAQQDLEDDEVSNTTLGELSPLPEDKAKSDLTTSLENIKIDSSTTVYGLAIES</sequence>
<dbReference type="OrthoDB" id="6407164at2759"/>
<feature type="domain" description="RRM" evidence="5">
    <location>
        <begin position="288"/>
        <end position="369"/>
    </location>
</feature>
<keyword evidence="7" id="KW-1185">Reference proteome</keyword>
<gene>
    <name evidence="6" type="primary">MRN1</name>
    <name evidence="6" type="ORF">AWJ20_2614</name>
</gene>
<dbReference type="GO" id="GO:0003729">
    <property type="term" value="F:mRNA binding"/>
    <property type="evidence" value="ECO:0007669"/>
    <property type="project" value="UniProtKB-ARBA"/>
</dbReference>
<feature type="compositionally biased region" description="Low complexity" evidence="4">
    <location>
        <begin position="80"/>
        <end position="92"/>
    </location>
</feature>
<dbReference type="SUPFAM" id="SSF54928">
    <property type="entry name" value="RNA-binding domain, RBD"/>
    <property type="match status" value="3"/>
</dbReference>
<evidence type="ECO:0000256" key="2">
    <source>
        <dbReference type="ARBA" id="ARBA00022884"/>
    </source>
</evidence>
<dbReference type="InterPro" id="IPR012677">
    <property type="entry name" value="Nucleotide-bd_a/b_plait_sf"/>
</dbReference>
<feature type="compositionally biased region" description="Polar residues" evidence="4">
    <location>
        <begin position="62"/>
        <end position="71"/>
    </location>
</feature>
<feature type="region of interest" description="Disordered" evidence="4">
    <location>
        <begin position="1"/>
        <end position="92"/>
    </location>
</feature>
<dbReference type="Pfam" id="PF00076">
    <property type="entry name" value="RRM_1"/>
    <property type="match status" value="2"/>
</dbReference>
<dbReference type="CDD" id="cd12521">
    <property type="entry name" value="RRM3_MRN1"/>
    <property type="match status" value="1"/>
</dbReference>
<proteinExistence type="predicted"/>
<keyword evidence="2 3" id="KW-0694">RNA-binding</keyword>
<dbReference type="Gene3D" id="3.30.70.330">
    <property type="match status" value="4"/>
</dbReference>
<feature type="domain" description="RRM" evidence="5">
    <location>
        <begin position="421"/>
        <end position="494"/>
    </location>
</feature>
<dbReference type="PANTHER" id="PTHR14089">
    <property type="entry name" value="PRE-MRNA-SPLICING FACTOR RBM22"/>
    <property type="match status" value="1"/>
</dbReference>
<dbReference type="KEGG" id="slb:AWJ20_2614"/>
<name>A0A167F9J2_9ASCO</name>
<dbReference type="FunFam" id="3.30.70.330:FF:000047">
    <property type="entry name" value="Differentiation 1 negative regulator"/>
    <property type="match status" value="1"/>
</dbReference>
<dbReference type="SMART" id="SM00360">
    <property type="entry name" value="RRM"/>
    <property type="match status" value="4"/>
</dbReference>
<feature type="compositionally biased region" description="Acidic residues" evidence="4">
    <location>
        <begin position="698"/>
        <end position="716"/>
    </location>
</feature>
<dbReference type="PROSITE" id="PS50102">
    <property type="entry name" value="RRM"/>
    <property type="match status" value="4"/>
</dbReference>
<evidence type="ECO:0000259" key="5">
    <source>
        <dbReference type="PROSITE" id="PS50102"/>
    </source>
</evidence>
<feature type="domain" description="RRM" evidence="5">
    <location>
        <begin position="512"/>
        <end position="583"/>
    </location>
</feature>
<dbReference type="GeneID" id="30034545"/>
<reference evidence="6 7" key="1">
    <citation type="submission" date="2016-02" db="EMBL/GenBank/DDBJ databases">
        <title>Complete genome sequence and transcriptome regulation of the pentose utilising yeast Sugiyamaella lignohabitans.</title>
        <authorList>
            <person name="Bellasio M."/>
            <person name="Peymann A."/>
            <person name="Valli M."/>
            <person name="Sipitzky M."/>
            <person name="Graf A."/>
            <person name="Sauer M."/>
            <person name="Marx H."/>
            <person name="Mattanovich D."/>
        </authorList>
    </citation>
    <scope>NUCLEOTIDE SEQUENCE [LARGE SCALE GENOMIC DNA]</scope>
    <source>
        <strain evidence="6 7">CBS 10342</strain>
    </source>
</reference>
<evidence type="ECO:0000313" key="6">
    <source>
        <dbReference type="EMBL" id="ANB14995.1"/>
    </source>
</evidence>
<protein>
    <submittedName>
        <fullName evidence="6">Mrn1p</fullName>
    </submittedName>
</protein>
<dbReference type="GO" id="GO:0000398">
    <property type="term" value="P:mRNA splicing, via spliceosome"/>
    <property type="evidence" value="ECO:0007669"/>
    <property type="project" value="TreeGrafter"/>
</dbReference>
<dbReference type="FunFam" id="3.30.70.330:FF:000064">
    <property type="entry name" value="Differentiation 1 negative regulator"/>
    <property type="match status" value="1"/>
</dbReference>
<evidence type="ECO:0000313" key="7">
    <source>
        <dbReference type="Proteomes" id="UP000189580"/>
    </source>
</evidence>
<dbReference type="FunFam" id="3.30.70.330:FF:000120">
    <property type="entry name" value="Negative regulator of differentiation 1"/>
    <property type="match status" value="1"/>
</dbReference>